<comment type="caution">
    <text evidence="1">The sequence shown here is derived from an EMBL/GenBank/DDBJ whole genome shotgun (WGS) entry which is preliminary data.</text>
</comment>
<evidence type="ECO:0000313" key="1">
    <source>
        <dbReference type="EMBL" id="KAL3882406.1"/>
    </source>
</evidence>
<dbReference type="Proteomes" id="UP001634394">
    <property type="component" value="Unassembled WGS sequence"/>
</dbReference>
<organism evidence="1 2">
    <name type="scientific">Sinanodonta woodiana</name>
    <name type="common">Chinese pond mussel</name>
    <name type="synonym">Anodonta woodiana</name>
    <dbReference type="NCBI Taxonomy" id="1069815"/>
    <lineage>
        <taxon>Eukaryota</taxon>
        <taxon>Metazoa</taxon>
        <taxon>Spiralia</taxon>
        <taxon>Lophotrochozoa</taxon>
        <taxon>Mollusca</taxon>
        <taxon>Bivalvia</taxon>
        <taxon>Autobranchia</taxon>
        <taxon>Heteroconchia</taxon>
        <taxon>Palaeoheterodonta</taxon>
        <taxon>Unionida</taxon>
        <taxon>Unionoidea</taxon>
        <taxon>Unionidae</taxon>
        <taxon>Unioninae</taxon>
        <taxon>Sinanodonta</taxon>
    </lineage>
</organism>
<dbReference type="PANTHER" id="PTHR35538">
    <property type="entry name" value="LIG_CHAN-GLU_BD DOMAIN-CONTAINING PROTEIN"/>
    <property type="match status" value="1"/>
</dbReference>
<reference evidence="1 2" key="1">
    <citation type="submission" date="2024-11" db="EMBL/GenBank/DDBJ databases">
        <title>Chromosome-level genome assembly of the freshwater bivalve Anodonta woodiana.</title>
        <authorList>
            <person name="Chen X."/>
        </authorList>
    </citation>
    <scope>NUCLEOTIDE SEQUENCE [LARGE SCALE GENOMIC DNA]</scope>
    <source>
        <strain evidence="1">MN2024</strain>
        <tissue evidence="1">Gills</tissue>
    </source>
</reference>
<name>A0ABD3X9V7_SINWO</name>
<keyword evidence="2" id="KW-1185">Reference proteome</keyword>
<protein>
    <submittedName>
        <fullName evidence="1">Uncharacterized protein</fullName>
    </submittedName>
</protein>
<evidence type="ECO:0000313" key="2">
    <source>
        <dbReference type="Proteomes" id="UP001634394"/>
    </source>
</evidence>
<sequence>MDFKTLEMKMFMCKTLWECNVDYDVNKISIDQLCVELRAGGVSKEHEMEVREKLGHIEALDLLDFLTYVPLFIMIHQSVINNPLDDSREK</sequence>
<dbReference type="EMBL" id="JBJQND010000003">
    <property type="protein sequence ID" value="KAL3882406.1"/>
    <property type="molecule type" value="Genomic_DNA"/>
</dbReference>
<gene>
    <name evidence="1" type="ORF">ACJMK2_028749</name>
</gene>
<dbReference type="PANTHER" id="PTHR35538:SF6">
    <property type="entry name" value="EF-HAND DOMAIN-CONTAINING PROTEIN"/>
    <property type="match status" value="1"/>
</dbReference>
<dbReference type="AlphaFoldDB" id="A0ABD3X9V7"/>
<accession>A0ABD3X9V7</accession>
<proteinExistence type="predicted"/>